<reference evidence="2 3" key="1">
    <citation type="journal article" date="2019" name="Nat. Ecol. Evol.">
        <title>Megaphylogeny resolves global patterns of mushroom evolution.</title>
        <authorList>
            <person name="Varga T."/>
            <person name="Krizsan K."/>
            <person name="Foldi C."/>
            <person name="Dima B."/>
            <person name="Sanchez-Garcia M."/>
            <person name="Sanchez-Ramirez S."/>
            <person name="Szollosi G.J."/>
            <person name="Szarkandi J.G."/>
            <person name="Papp V."/>
            <person name="Albert L."/>
            <person name="Andreopoulos W."/>
            <person name="Angelini C."/>
            <person name="Antonin V."/>
            <person name="Barry K.W."/>
            <person name="Bougher N.L."/>
            <person name="Buchanan P."/>
            <person name="Buyck B."/>
            <person name="Bense V."/>
            <person name="Catcheside P."/>
            <person name="Chovatia M."/>
            <person name="Cooper J."/>
            <person name="Damon W."/>
            <person name="Desjardin D."/>
            <person name="Finy P."/>
            <person name="Geml J."/>
            <person name="Haridas S."/>
            <person name="Hughes K."/>
            <person name="Justo A."/>
            <person name="Karasinski D."/>
            <person name="Kautmanova I."/>
            <person name="Kiss B."/>
            <person name="Kocsube S."/>
            <person name="Kotiranta H."/>
            <person name="LaButti K.M."/>
            <person name="Lechner B.E."/>
            <person name="Liimatainen K."/>
            <person name="Lipzen A."/>
            <person name="Lukacs Z."/>
            <person name="Mihaltcheva S."/>
            <person name="Morgado L.N."/>
            <person name="Niskanen T."/>
            <person name="Noordeloos M.E."/>
            <person name="Ohm R.A."/>
            <person name="Ortiz-Santana B."/>
            <person name="Ovrebo C."/>
            <person name="Racz N."/>
            <person name="Riley R."/>
            <person name="Savchenko A."/>
            <person name="Shiryaev A."/>
            <person name="Soop K."/>
            <person name="Spirin V."/>
            <person name="Szebenyi C."/>
            <person name="Tomsovsky M."/>
            <person name="Tulloss R.E."/>
            <person name="Uehling J."/>
            <person name="Grigoriev I.V."/>
            <person name="Vagvolgyi C."/>
            <person name="Papp T."/>
            <person name="Martin F.M."/>
            <person name="Miettinen O."/>
            <person name="Hibbett D.S."/>
            <person name="Nagy L.G."/>
        </authorList>
    </citation>
    <scope>NUCLEOTIDE SEQUENCE [LARGE SCALE GENOMIC DNA]</scope>
    <source>
        <strain evidence="2 3">CBS 166.37</strain>
    </source>
</reference>
<evidence type="ECO:0000259" key="1">
    <source>
        <dbReference type="Pfam" id="PF08241"/>
    </source>
</evidence>
<feature type="domain" description="Methyltransferase type 11" evidence="1">
    <location>
        <begin position="51"/>
        <end position="152"/>
    </location>
</feature>
<dbReference type="OrthoDB" id="10017101at2759"/>
<keyword evidence="2" id="KW-0489">Methyltransferase</keyword>
<dbReference type="Pfam" id="PF08241">
    <property type="entry name" value="Methyltransf_11"/>
    <property type="match status" value="1"/>
</dbReference>
<dbReference type="GO" id="GO:0032259">
    <property type="term" value="P:methylation"/>
    <property type="evidence" value="ECO:0007669"/>
    <property type="project" value="UniProtKB-KW"/>
</dbReference>
<dbReference type="InterPro" id="IPR029063">
    <property type="entry name" value="SAM-dependent_MTases_sf"/>
</dbReference>
<dbReference type="GO" id="GO:0008757">
    <property type="term" value="F:S-adenosylmethionine-dependent methyltransferase activity"/>
    <property type="evidence" value="ECO:0007669"/>
    <property type="project" value="InterPro"/>
</dbReference>
<evidence type="ECO:0000313" key="3">
    <source>
        <dbReference type="Proteomes" id="UP000308652"/>
    </source>
</evidence>
<name>A0A5C3MHR0_9AGAR</name>
<protein>
    <submittedName>
        <fullName evidence="2">S-adenosyl-L-methionine-dependent methyltransferase</fullName>
    </submittedName>
</protein>
<dbReference type="CDD" id="cd02440">
    <property type="entry name" value="AdoMet_MTases"/>
    <property type="match status" value="1"/>
</dbReference>
<proteinExistence type="predicted"/>
<dbReference type="SUPFAM" id="SSF53335">
    <property type="entry name" value="S-adenosyl-L-methionine-dependent methyltransferases"/>
    <property type="match status" value="1"/>
</dbReference>
<sequence>MPSTTPSDTENVDSSGWSASMYNKNAHFVYSAAFTAAILELLAVKPGEKILDVGCGSGEVSLEIERVVNQQEGGLVVGTDVSESMIAKSKENGLRYAFVCDAQALELPSDINAITNKFDAVFSNAVLHWCKRDPAGVITSVKKVLKPGGRFVGEMGGFMNCIGIRSALHQALLARGYDPVELDPWYFPSTEDYEQLLRSAGFDITYISLIPRITPLPTGLYGWIECFARNSLLRNCSDEEAKDIMTEVEEKLRIDCQDSNGKWAMVYIRLRFVGILK</sequence>
<dbReference type="PANTHER" id="PTHR43861">
    <property type="entry name" value="TRANS-ACONITATE 2-METHYLTRANSFERASE-RELATED"/>
    <property type="match status" value="1"/>
</dbReference>
<dbReference type="AlphaFoldDB" id="A0A5C3MHR0"/>
<gene>
    <name evidence="2" type="ORF">BDQ12DRAFT_704256</name>
</gene>
<dbReference type="Gene3D" id="3.40.50.150">
    <property type="entry name" value="Vaccinia Virus protein VP39"/>
    <property type="match status" value="1"/>
</dbReference>
<dbReference type="InterPro" id="IPR013216">
    <property type="entry name" value="Methyltransf_11"/>
</dbReference>
<evidence type="ECO:0000313" key="2">
    <source>
        <dbReference type="EMBL" id="TFK40701.1"/>
    </source>
</evidence>
<keyword evidence="3" id="KW-1185">Reference proteome</keyword>
<organism evidence="2 3">
    <name type="scientific">Crucibulum laeve</name>
    <dbReference type="NCBI Taxonomy" id="68775"/>
    <lineage>
        <taxon>Eukaryota</taxon>
        <taxon>Fungi</taxon>
        <taxon>Dikarya</taxon>
        <taxon>Basidiomycota</taxon>
        <taxon>Agaricomycotina</taxon>
        <taxon>Agaricomycetes</taxon>
        <taxon>Agaricomycetidae</taxon>
        <taxon>Agaricales</taxon>
        <taxon>Agaricineae</taxon>
        <taxon>Nidulariaceae</taxon>
        <taxon>Crucibulum</taxon>
    </lineage>
</organism>
<dbReference type="STRING" id="68775.A0A5C3MHR0"/>
<dbReference type="Proteomes" id="UP000308652">
    <property type="component" value="Unassembled WGS sequence"/>
</dbReference>
<keyword evidence="2" id="KW-0808">Transferase</keyword>
<accession>A0A5C3MHR0</accession>
<dbReference type="PANTHER" id="PTHR43861:SF1">
    <property type="entry name" value="TRANS-ACONITATE 2-METHYLTRANSFERASE"/>
    <property type="match status" value="1"/>
</dbReference>
<dbReference type="EMBL" id="ML213596">
    <property type="protein sequence ID" value="TFK40701.1"/>
    <property type="molecule type" value="Genomic_DNA"/>
</dbReference>